<feature type="domain" description="PKD/Chitinase" evidence="2">
    <location>
        <begin position="48"/>
        <end position="137"/>
    </location>
</feature>
<sequence length="446" mass="46249">MIRWGQGTTTAVASAVIVSAVFAGVTVVSATVAAGASGPAAGGNESPLAEAGLDQTVGANTTVYLDATGSRDPDGEIGQYRWRLELPDGSYTTPSCETCGRTKFVPRETGTYNATVTVTDGDGATSTDTLRVHVEPSNGPSVTLSGPDSVVEGSIGEYSASVSAGANDLAGVVWRADGRRVNRTVLTGDSASVEHRHAFRSGGTITLSATAVDRLGRERTATRNVTVTDPSPPDNGIGDGGSGSDYSTGGTDDDRDRCSRFGSGDTYCNNDRMTLDSDGIVISDADNDGSARWAGATLDEEFAQNHEGVSYDSTDGVVEFDDQETYKEALEVDSVNVNPEADVNSETTDVTDGRTDENSFNQGSSDDPSSTGDEDSSDTSGDTGENDQSTDPPTENSGASRDIPDRISERINKMNGSNSSETDSDSSNNVNTRTGRVPPGRSSGGF</sequence>
<dbReference type="CDD" id="cd00146">
    <property type="entry name" value="PKD"/>
    <property type="match status" value="1"/>
</dbReference>
<evidence type="ECO:0000259" key="2">
    <source>
        <dbReference type="SMART" id="SM00089"/>
    </source>
</evidence>
<name>A0A7D5T7Q6_9EURY</name>
<feature type="compositionally biased region" description="Low complexity" evidence="1">
    <location>
        <begin position="415"/>
        <end position="432"/>
    </location>
</feature>
<dbReference type="InterPro" id="IPR022409">
    <property type="entry name" value="PKD/Chitinase_dom"/>
</dbReference>
<accession>A0A7D5T7Q6</accession>
<dbReference type="OrthoDB" id="248699at2157"/>
<gene>
    <name evidence="3" type="ORF">HZS55_19200</name>
</gene>
<evidence type="ECO:0000256" key="1">
    <source>
        <dbReference type="SAM" id="MobiDB-lite"/>
    </source>
</evidence>
<dbReference type="InterPro" id="IPR000601">
    <property type="entry name" value="PKD_dom"/>
</dbReference>
<dbReference type="InterPro" id="IPR013783">
    <property type="entry name" value="Ig-like_fold"/>
</dbReference>
<dbReference type="Proteomes" id="UP000509667">
    <property type="component" value="Chromosome"/>
</dbReference>
<dbReference type="Pfam" id="PF18911">
    <property type="entry name" value="PKD_4"/>
    <property type="match status" value="1"/>
</dbReference>
<dbReference type="AlphaFoldDB" id="A0A7D5T7Q6"/>
<dbReference type="InterPro" id="IPR035986">
    <property type="entry name" value="PKD_dom_sf"/>
</dbReference>
<feature type="compositionally biased region" description="Basic and acidic residues" evidence="1">
    <location>
        <begin position="402"/>
        <end position="412"/>
    </location>
</feature>
<dbReference type="GeneID" id="56080037"/>
<protein>
    <submittedName>
        <fullName evidence="3">PKD domain-containing protein</fullName>
    </submittedName>
</protein>
<dbReference type="SUPFAM" id="SSF49299">
    <property type="entry name" value="PKD domain"/>
    <property type="match status" value="1"/>
</dbReference>
<evidence type="ECO:0000313" key="3">
    <source>
        <dbReference type="EMBL" id="QLH79289.1"/>
    </source>
</evidence>
<keyword evidence="4" id="KW-1185">Reference proteome</keyword>
<organism evidence="3 4">
    <name type="scientific">Halosimplex rubrum</name>
    <dbReference type="NCBI Taxonomy" id="869889"/>
    <lineage>
        <taxon>Archaea</taxon>
        <taxon>Methanobacteriati</taxon>
        <taxon>Methanobacteriota</taxon>
        <taxon>Stenosarchaea group</taxon>
        <taxon>Halobacteria</taxon>
        <taxon>Halobacteriales</taxon>
        <taxon>Haloarculaceae</taxon>
        <taxon>Halosimplex</taxon>
    </lineage>
</organism>
<reference evidence="3 4" key="1">
    <citation type="submission" date="2020-07" db="EMBL/GenBank/DDBJ databases">
        <title>Halosimplex pelagicum sp. nov. and Halosimplex rubrum sp. nov., isolated from salted brown alga Laminaria, and emended description of the genus Halosimplex.</title>
        <authorList>
            <person name="Cui H."/>
        </authorList>
    </citation>
    <scope>NUCLEOTIDE SEQUENCE [LARGE SCALE GENOMIC DNA]</scope>
    <source>
        <strain evidence="3 4">R27</strain>
    </source>
</reference>
<dbReference type="Gene3D" id="2.60.40.10">
    <property type="entry name" value="Immunoglobulins"/>
    <property type="match status" value="1"/>
</dbReference>
<feature type="compositionally biased region" description="Polar residues" evidence="1">
    <location>
        <begin position="389"/>
        <end position="399"/>
    </location>
</feature>
<dbReference type="RefSeq" id="WP_179909157.1">
    <property type="nucleotide sequence ID" value="NZ_CP058910.1"/>
</dbReference>
<dbReference type="EMBL" id="CP058910">
    <property type="protein sequence ID" value="QLH79289.1"/>
    <property type="molecule type" value="Genomic_DNA"/>
</dbReference>
<feature type="region of interest" description="Disordered" evidence="1">
    <location>
        <begin position="216"/>
        <end position="263"/>
    </location>
</feature>
<dbReference type="SMART" id="SM00089">
    <property type="entry name" value="PKD"/>
    <property type="match status" value="1"/>
</dbReference>
<feature type="compositionally biased region" description="Low complexity" evidence="1">
    <location>
        <begin position="378"/>
        <end position="387"/>
    </location>
</feature>
<proteinExistence type="predicted"/>
<feature type="region of interest" description="Disordered" evidence="1">
    <location>
        <begin position="333"/>
        <end position="446"/>
    </location>
</feature>
<evidence type="ECO:0000313" key="4">
    <source>
        <dbReference type="Proteomes" id="UP000509667"/>
    </source>
</evidence>
<dbReference type="KEGG" id="hrr:HZS55_19200"/>